<name>A0A0E0BMC0_9ORYZ</name>
<accession>A0A0E0BMC0</accession>
<dbReference type="HOGENOM" id="CLU_1621576_0_0_1"/>
<sequence>MGTNLSRWFLSPETERSSPPPPRAPCPTQDSATAPISSSISSSSTNCSCRPNLLALASCKSPPRSRTPSTLPGAPELAEWRCCLRAAPPLPLATQAARYAASISEEGRISGVTTTSLITILCSGESAEQSKPSSNTGTRKPCKLLGEEQSCKSRVSNVRRYGSC</sequence>
<dbReference type="EnsemblPlants" id="OGLUM11G22490.1">
    <property type="protein sequence ID" value="OGLUM11G22490.1"/>
    <property type="gene ID" value="OGLUM11G22490"/>
</dbReference>
<evidence type="ECO:0000313" key="2">
    <source>
        <dbReference type="EnsemblPlants" id="OGLUM11G22490.1"/>
    </source>
</evidence>
<proteinExistence type="predicted"/>
<dbReference type="AlphaFoldDB" id="A0A0E0BMC0"/>
<evidence type="ECO:0000313" key="3">
    <source>
        <dbReference type="Proteomes" id="UP000026961"/>
    </source>
</evidence>
<organism evidence="2">
    <name type="scientific">Oryza glumipatula</name>
    <dbReference type="NCBI Taxonomy" id="40148"/>
    <lineage>
        <taxon>Eukaryota</taxon>
        <taxon>Viridiplantae</taxon>
        <taxon>Streptophyta</taxon>
        <taxon>Embryophyta</taxon>
        <taxon>Tracheophyta</taxon>
        <taxon>Spermatophyta</taxon>
        <taxon>Magnoliopsida</taxon>
        <taxon>Liliopsida</taxon>
        <taxon>Poales</taxon>
        <taxon>Poaceae</taxon>
        <taxon>BOP clade</taxon>
        <taxon>Oryzoideae</taxon>
        <taxon>Oryzeae</taxon>
        <taxon>Oryzinae</taxon>
        <taxon>Oryza</taxon>
    </lineage>
</organism>
<reference evidence="2" key="2">
    <citation type="submission" date="2018-05" db="EMBL/GenBank/DDBJ databases">
        <title>OgluRS3 (Oryza glumaepatula Reference Sequence Version 3).</title>
        <authorList>
            <person name="Zhang J."/>
            <person name="Kudrna D."/>
            <person name="Lee S."/>
            <person name="Talag J."/>
            <person name="Welchert J."/>
            <person name="Wing R.A."/>
        </authorList>
    </citation>
    <scope>NUCLEOTIDE SEQUENCE [LARGE SCALE GENOMIC DNA]</scope>
</reference>
<reference evidence="2" key="1">
    <citation type="submission" date="2015-04" db="UniProtKB">
        <authorList>
            <consortium name="EnsemblPlants"/>
        </authorList>
    </citation>
    <scope>IDENTIFICATION</scope>
</reference>
<feature type="compositionally biased region" description="Low complexity" evidence="1">
    <location>
        <begin position="26"/>
        <end position="46"/>
    </location>
</feature>
<dbReference type="Proteomes" id="UP000026961">
    <property type="component" value="Chromosome 11"/>
</dbReference>
<keyword evidence="3" id="KW-1185">Reference proteome</keyword>
<evidence type="ECO:0000256" key="1">
    <source>
        <dbReference type="SAM" id="MobiDB-lite"/>
    </source>
</evidence>
<protein>
    <submittedName>
        <fullName evidence="2">Uncharacterized protein</fullName>
    </submittedName>
</protein>
<dbReference type="Gramene" id="OGLUM11G22490.1">
    <property type="protein sequence ID" value="OGLUM11G22490.1"/>
    <property type="gene ID" value="OGLUM11G22490"/>
</dbReference>
<feature type="region of interest" description="Disordered" evidence="1">
    <location>
        <begin position="1"/>
        <end position="46"/>
    </location>
</feature>